<dbReference type="InterPro" id="IPR006195">
    <property type="entry name" value="aa-tRNA-synth_II"/>
</dbReference>
<dbReference type="InterPro" id="IPR004525">
    <property type="entry name" value="EpmA"/>
</dbReference>
<dbReference type="Proteomes" id="UP000001508">
    <property type="component" value="Chromosome"/>
</dbReference>
<dbReference type="HOGENOM" id="CLU_008255_1_0_7"/>
<dbReference type="GO" id="GO:0000049">
    <property type="term" value="F:tRNA binding"/>
    <property type="evidence" value="ECO:0007669"/>
    <property type="project" value="TreeGrafter"/>
</dbReference>
<evidence type="ECO:0000313" key="6">
    <source>
        <dbReference type="Proteomes" id="UP000001508"/>
    </source>
</evidence>
<reference evidence="6" key="1">
    <citation type="submission" date="2010-02" db="EMBL/GenBank/DDBJ databases">
        <title>Complete sequence of Desulfurivibrio alkaliphilus AHT2.</title>
        <authorList>
            <consortium name="US DOE Joint Genome Institute"/>
            <person name="Pitluck S."/>
            <person name="Chertkov O."/>
            <person name="Detter J.C."/>
            <person name="Han C."/>
            <person name="Tapia R."/>
            <person name="Larimer F."/>
            <person name="Land M."/>
            <person name="Hauser L."/>
            <person name="Kyrpides N."/>
            <person name="Mikhailova N."/>
            <person name="Sorokin D.Y."/>
            <person name="Muyzer G."/>
            <person name="Woyke T."/>
        </authorList>
    </citation>
    <scope>NUCLEOTIDE SEQUENCE [LARGE SCALE GENOMIC DNA]</scope>
    <source>
        <strain evidence="6">DSM 19089 / UNIQEM U267 / AHT2</strain>
    </source>
</reference>
<evidence type="ECO:0000259" key="4">
    <source>
        <dbReference type="PROSITE" id="PS50862"/>
    </source>
</evidence>
<evidence type="ECO:0000256" key="2">
    <source>
        <dbReference type="ARBA" id="ARBA00022741"/>
    </source>
</evidence>
<evidence type="ECO:0000256" key="3">
    <source>
        <dbReference type="ARBA" id="ARBA00022840"/>
    </source>
</evidence>
<dbReference type="eggNOG" id="COG2269">
    <property type="taxonomic scope" value="Bacteria"/>
</dbReference>
<dbReference type="InParanoid" id="D6Z6L8"/>
<dbReference type="STRING" id="589865.DaAHT2_0266"/>
<dbReference type="AlphaFoldDB" id="D6Z6L8"/>
<keyword evidence="3" id="KW-0067">ATP-binding</keyword>
<dbReference type="GO" id="GO:0004824">
    <property type="term" value="F:lysine-tRNA ligase activity"/>
    <property type="evidence" value="ECO:0007669"/>
    <property type="project" value="InterPro"/>
</dbReference>
<feature type="domain" description="Aminoacyl-transfer RNA synthetases class-II family profile" evidence="4">
    <location>
        <begin position="7"/>
        <end position="290"/>
    </location>
</feature>
<keyword evidence="1" id="KW-0436">Ligase</keyword>
<keyword evidence="6" id="KW-1185">Reference proteome</keyword>
<gene>
    <name evidence="5" type="ordered locus">DaAHT2_0266</name>
</gene>
<dbReference type="InterPro" id="IPR004364">
    <property type="entry name" value="Aa-tRNA-synt_II"/>
</dbReference>
<dbReference type="GO" id="GO:0005829">
    <property type="term" value="C:cytosol"/>
    <property type="evidence" value="ECO:0007669"/>
    <property type="project" value="TreeGrafter"/>
</dbReference>
<dbReference type="PANTHER" id="PTHR42918:SF6">
    <property type="entry name" value="ELONGATION FACTOR P--(R)-BETA-LYSINE LIGASE"/>
    <property type="match status" value="1"/>
</dbReference>
<dbReference type="PANTHER" id="PTHR42918">
    <property type="entry name" value="LYSYL-TRNA SYNTHETASE"/>
    <property type="match status" value="1"/>
</dbReference>
<organism evidence="5 6">
    <name type="scientific">Desulfurivibrio alkaliphilus (strain DSM 19089 / UNIQEM U267 / AHT2)</name>
    <dbReference type="NCBI Taxonomy" id="589865"/>
    <lineage>
        <taxon>Bacteria</taxon>
        <taxon>Pseudomonadati</taxon>
        <taxon>Thermodesulfobacteriota</taxon>
        <taxon>Desulfobulbia</taxon>
        <taxon>Desulfobulbales</taxon>
        <taxon>Desulfobulbaceae</taxon>
        <taxon>Desulfurivibrio</taxon>
    </lineage>
</organism>
<dbReference type="Pfam" id="PF00152">
    <property type="entry name" value="tRNA-synt_2"/>
    <property type="match status" value="1"/>
</dbReference>
<dbReference type="FunCoup" id="D6Z6L8">
    <property type="interactions" value="57"/>
</dbReference>
<dbReference type="NCBIfam" id="TIGR00462">
    <property type="entry name" value="genX"/>
    <property type="match status" value="1"/>
</dbReference>
<evidence type="ECO:0000313" key="5">
    <source>
        <dbReference type="EMBL" id="ADH84977.1"/>
    </source>
</evidence>
<name>D6Z6L8_DESAT</name>
<dbReference type="GO" id="GO:0005524">
    <property type="term" value="F:ATP binding"/>
    <property type="evidence" value="ECO:0007669"/>
    <property type="project" value="UniProtKB-KW"/>
</dbReference>
<dbReference type="SUPFAM" id="SSF55681">
    <property type="entry name" value="Class II aaRS and biotin synthetases"/>
    <property type="match status" value="1"/>
</dbReference>
<proteinExistence type="predicted"/>
<dbReference type="Gene3D" id="3.30.930.10">
    <property type="entry name" value="Bira Bifunctional Protein, Domain 2"/>
    <property type="match status" value="1"/>
</dbReference>
<dbReference type="InterPro" id="IPR045864">
    <property type="entry name" value="aa-tRNA-synth_II/BPL/LPL"/>
</dbReference>
<dbReference type="EMBL" id="CP001940">
    <property type="protein sequence ID" value="ADH84977.1"/>
    <property type="molecule type" value="Genomic_DNA"/>
</dbReference>
<sequence length="294" mass="33549">MSDLWGRARVVRAVRRFFEQRDFLEVETPLMIPAPAPEPHLLPQPAGRWFLQTSPELCMKRLLARGHAKIFQICKCFRRQERGRRHVPEFTMLEWYRAGADYLALMDDCEQLLTAVAAELALPGENGHQVSLVLPWERLTVAEAFCRYAAMEVDEALRRDLFDQLLVEKIEPHLGVGRPTFLYDYPLELAALARPKPGQPEVAERFELYLGGVELANGFSELIDPVEQRRRFEADRRLIRAAGRRPPPMPEPFLAELDAMPQAAGIALGLDRLVMIMLGKENIDQVLAFPPETL</sequence>
<dbReference type="GO" id="GO:0006430">
    <property type="term" value="P:lysyl-tRNA aminoacylation"/>
    <property type="evidence" value="ECO:0007669"/>
    <property type="project" value="InterPro"/>
</dbReference>
<keyword evidence="5" id="KW-0030">Aminoacyl-tRNA synthetase</keyword>
<accession>D6Z6L8</accession>
<dbReference type="PROSITE" id="PS50862">
    <property type="entry name" value="AA_TRNA_LIGASE_II"/>
    <property type="match status" value="1"/>
</dbReference>
<dbReference type="OrthoDB" id="9801152at2"/>
<evidence type="ECO:0000256" key="1">
    <source>
        <dbReference type="ARBA" id="ARBA00022598"/>
    </source>
</evidence>
<keyword evidence="2" id="KW-0547">Nucleotide-binding</keyword>
<protein>
    <submittedName>
        <fullName evidence="5">tRNA synthetase class II (D K and N)</fullName>
    </submittedName>
</protein>
<dbReference type="RefSeq" id="WP_013162508.1">
    <property type="nucleotide sequence ID" value="NC_014216.1"/>
</dbReference>
<dbReference type="KEGG" id="dak:DaAHT2_0266"/>